<dbReference type="eggNOG" id="COG0392">
    <property type="taxonomic scope" value="Bacteria"/>
</dbReference>
<comment type="subcellular location">
    <subcellularLocation>
        <location evidence="1">Cell membrane</location>
        <topology evidence="1">Multi-pass membrane protein</topology>
    </subcellularLocation>
</comment>
<keyword evidence="5 6" id="KW-0472">Membrane</keyword>
<dbReference type="RefSeq" id="WP_012002369.1">
    <property type="nucleotide sequence ID" value="NC_009828.1"/>
</dbReference>
<feature type="transmembrane region" description="Helical" evidence="6">
    <location>
        <begin position="74"/>
        <end position="92"/>
    </location>
</feature>
<dbReference type="GO" id="GO:0005886">
    <property type="term" value="C:plasma membrane"/>
    <property type="evidence" value="ECO:0007669"/>
    <property type="project" value="UniProtKB-SubCell"/>
</dbReference>
<evidence type="ECO:0000256" key="1">
    <source>
        <dbReference type="ARBA" id="ARBA00004651"/>
    </source>
</evidence>
<feature type="transmembrane region" description="Helical" evidence="6">
    <location>
        <begin position="306"/>
        <end position="329"/>
    </location>
</feature>
<evidence type="ECO:0008006" key="9">
    <source>
        <dbReference type="Google" id="ProtNLM"/>
    </source>
</evidence>
<dbReference type="KEGG" id="tle:Tlet_0320"/>
<dbReference type="NCBIfam" id="TIGR00374">
    <property type="entry name" value="flippase-like domain"/>
    <property type="match status" value="1"/>
</dbReference>
<dbReference type="Pfam" id="PF03706">
    <property type="entry name" value="LPG_synthase_TM"/>
    <property type="match status" value="1"/>
</dbReference>
<organism evidence="7 8">
    <name type="scientific">Pseudothermotoga lettingae (strain ATCC BAA-301 / DSM 14385 / NBRC 107922 / TMO)</name>
    <name type="common">Thermotoga lettingae</name>
    <dbReference type="NCBI Taxonomy" id="416591"/>
    <lineage>
        <taxon>Bacteria</taxon>
        <taxon>Thermotogati</taxon>
        <taxon>Thermotogota</taxon>
        <taxon>Thermotogae</taxon>
        <taxon>Thermotogales</taxon>
        <taxon>Thermotogaceae</taxon>
        <taxon>Pseudothermotoga</taxon>
    </lineage>
</organism>
<name>A8F404_PSELT</name>
<evidence type="ECO:0000313" key="8">
    <source>
        <dbReference type="Proteomes" id="UP000002016"/>
    </source>
</evidence>
<dbReference type="OrthoDB" id="9810654at2"/>
<evidence type="ECO:0000256" key="5">
    <source>
        <dbReference type="ARBA" id="ARBA00023136"/>
    </source>
</evidence>
<keyword evidence="4 6" id="KW-1133">Transmembrane helix</keyword>
<evidence type="ECO:0000256" key="3">
    <source>
        <dbReference type="ARBA" id="ARBA00022692"/>
    </source>
</evidence>
<dbReference type="STRING" id="416591.Tlet_0320"/>
<keyword evidence="3 6" id="KW-0812">Transmembrane</keyword>
<reference evidence="7 8" key="1">
    <citation type="submission" date="2007-08" db="EMBL/GenBank/DDBJ databases">
        <title>Complete sequence of Thermotoga lettingae TMO.</title>
        <authorList>
            <consortium name="US DOE Joint Genome Institute"/>
            <person name="Copeland A."/>
            <person name="Lucas S."/>
            <person name="Lapidus A."/>
            <person name="Barry K."/>
            <person name="Glavina del Rio T."/>
            <person name="Dalin E."/>
            <person name="Tice H."/>
            <person name="Pitluck S."/>
            <person name="Foster B."/>
            <person name="Bruce D."/>
            <person name="Schmutz J."/>
            <person name="Larimer F."/>
            <person name="Land M."/>
            <person name="Hauser L."/>
            <person name="Kyrpides N."/>
            <person name="Mikhailova N."/>
            <person name="Nelson K."/>
            <person name="Gogarten J.P."/>
            <person name="Noll K."/>
            <person name="Richardson P."/>
        </authorList>
    </citation>
    <scope>NUCLEOTIDE SEQUENCE [LARGE SCALE GENOMIC DNA]</scope>
    <source>
        <strain evidence="8">ATCC BAA-301 / DSM 14385 / NBRC 107922 / TMO</strain>
    </source>
</reference>
<gene>
    <name evidence="7" type="ordered locus">Tlet_0320</name>
</gene>
<evidence type="ECO:0000256" key="2">
    <source>
        <dbReference type="ARBA" id="ARBA00022475"/>
    </source>
</evidence>
<proteinExistence type="predicted"/>
<keyword evidence="2" id="KW-1003">Cell membrane</keyword>
<dbReference type="Proteomes" id="UP000002016">
    <property type="component" value="Chromosome"/>
</dbReference>
<dbReference type="PANTHER" id="PTHR37693:SF1">
    <property type="entry name" value="INTEGRAL MEMBRANE PROTEIN"/>
    <property type="match status" value="1"/>
</dbReference>
<dbReference type="EMBL" id="CP000812">
    <property type="protein sequence ID" value="ABV32888.1"/>
    <property type="molecule type" value="Genomic_DNA"/>
</dbReference>
<dbReference type="AlphaFoldDB" id="A8F404"/>
<evidence type="ECO:0000313" key="7">
    <source>
        <dbReference type="EMBL" id="ABV32888.1"/>
    </source>
</evidence>
<protein>
    <recommendedName>
        <fullName evidence="9">Integral membrane protein-like protein</fullName>
    </recommendedName>
</protein>
<evidence type="ECO:0000256" key="6">
    <source>
        <dbReference type="SAM" id="Phobius"/>
    </source>
</evidence>
<dbReference type="InterPro" id="IPR022791">
    <property type="entry name" value="L-PG_synthase/AglD"/>
</dbReference>
<feature type="transmembrane region" description="Helical" evidence="6">
    <location>
        <begin position="112"/>
        <end position="137"/>
    </location>
</feature>
<dbReference type="PANTHER" id="PTHR37693">
    <property type="entry name" value="PHOSPHATIDYLGLYCEROL LYSYLTRANSFERASE"/>
    <property type="match status" value="1"/>
</dbReference>
<sequence length="337" mass="37712" precursor="true">MKTKIFLGVILSLGASGLISFLVSGNQIISALEKMNLWYFLLACFMYLLFLVLDSLRTKLLLSHAKINISYLKCFQNTLLGLYTSAVTPFSAGGQPFQIYHLNKNGVPVEAASMTIGVKFISSFTLMVFSTFFLLLIRGKSLLTTVGSTLLVYSGLVLTSSIYLFFLLLIFSKPFAQKIIMSRFFTRIVSILTKKDPKAVWKKAFDSLSNYFELLRGLWISSKLIVLITVIITFFNIIITASLPYIISISFGLSEIDYLQFVCAFLTMSMVVYFVPTPGSSGGIEGAFYLMFKNLSSSEFSVATMLIWRLITYYAILIIGSLSLSKMIFSSKQTKQL</sequence>
<dbReference type="HOGENOM" id="CLU_039146_3_0_0"/>
<accession>A8F404</accession>
<reference evidence="7 8" key="2">
    <citation type="journal article" date="2009" name="Proc. Natl. Acad. Sci. U.S.A.">
        <title>On the chimeric nature, thermophilic origin, and phylogenetic placement of the Thermotogales.</title>
        <authorList>
            <person name="Zhaxybayeva O."/>
            <person name="Swithers K.S."/>
            <person name="Lapierre P."/>
            <person name="Fournier G.P."/>
            <person name="Bickhart D.M."/>
            <person name="DeBoy R.T."/>
            <person name="Nelson K.E."/>
            <person name="Nesbo C.L."/>
            <person name="Doolittle W.F."/>
            <person name="Gogarten J.P."/>
            <person name="Noll K.M."/>
        </authorList>
    </citation>
    <scope>NUCLEOTIDE SEQUENCE [LARGE SCALE GENOMIC DNA]</scope>
    <source>
        <strain evidence="8">ATCC BAA-301 / DSM 14385 / NBRC 107922 / TMO</strain>
    </source>
</reference>
<feature type="transmembrane region" description="Helical" evidence="6">
    <location>
        <begin position="224"/>
        <end position="246"/>
    </location>
</feature>
<feature type="transmembrane region" description="Helical" evidence="6">
    <location>
        <begin position="35"/>
        <end position="53"/>
    </location>
</feature>
<feature type="transmembrane region" description="Helical" evidence="6">
    <location>
        <begin position="149"/>
        <end position="171"/>
    </location>
</feature>
<keyword evidence="8" id="KW-1185">Reference proteome</keyword>
<feature type="transmembrane region" description="Helical" evidence="6">
    <location>
        <begin position="258"/>
        <end position="275"/>
    </location>
</feature>
<evidence type="ECO:0000256" key="4">
    <source>
        <dbReference type="ARBA" id="ARBA00022989"/>
    </source>
</evidence>